<evidence type="ECO:0000256" key="7">
    <source>
        <dbReference type="ARBA" id="ARBA00023177"/>
    </source>
</evidence>
<evidence type="ECO:0000256" key="8">
    <source>
        <dbReference type="ARBA" id="ARBA00050025"/>
    </source>
</evidence>
<evidence type="ECO:0000259" key="11">
    <source>
        <dbReference type="Pfam" id="PF00909"/>
    </source>
</evidence>
<dbReference type="InterPro" id="IPR018047">
    <property type="entry name" value="Ammonium_transpt_CS"/>
</dbReference>
<evidence type="ECO:0000256" key="9">
    <source>
        <dbReference type="RuleBase" id="RU362002"/>
    </source>
</evidence>
<feature type="transmembrane region" description="Helical" evidence="9">
    <location>
        <begin position="366"/>
        <end position="388"/>
    </location>
</feature>
<evidence type="ECO:0000256" key="6">
    <source>
        <dbReference type="ARBA" id="ARBA00023136"/>
    </source>
</evidence>
<gene>
    <name evidence="12" type="ORF">EAE32_06210</name>
</gene>
<protein>
    <recommendedName>
        <fullName evidence="8 9">Ammonium transporter</fullName>
    </recommendedName>
</protein>
<evidence type="ECO:0000313" key="13">
    <source>
        <dbReference type="Proteomes" id="UP000277871"/>
    </source>
</evidence>
<dbReference type="Pfam" id="PF00909">
    <property type="entry name" value="Ammonium_transp"/>
    <property type="match status" value="1"/>
</dbReference>
<reference evidence="12 13" key="1">
    <citation type="submission" date="2018-10" db="EMBL/GenBank/DDBJ databases">
        <title>Kocuria tytonicola, new bacteria from the preen glands of American barn owls (Tyto furcata).</title>
        <authorList>
            <person name="Braun M.S."/>
            <person name="Wang E."/>
            <person name="Zimmermann S."/>
            <person name="Boutin S."/>
            <person name="Wagner H."/>
            <person name="Wink M."/>
        </authorList>
    </citation>
    <scope>NUCLEOTIDE SEQUENCE [LARGE SCALE GENOMIC DNA]</scope>
    <source>
        <strain evidence="12 13">473</strain>
    </source>
</reference>
<organism evidence="12 13">
    <name type="scientific">Kocuria tytonicola</name>
    <dbReference type="NCBI Taxonomy" id="2055946"/>
    <lineage>
        <taxon>Bacteria</taxon>
        <taxon>Bacillati</taxon>
        <taxon>Actinomycetota</taxon>
        <taxon>Actinomycetes</taxon>
        <taxon>Micrococcales</taxon>
        <taxon>Micrococcaceae</taxon>
        <taxon>Kocuria</taxon>
    </lineage>
</organism>
<dbReference type="InterPro" id="IPR029020">
    <property type="entry name" value="Ammonium/urea_transptr"/>
</dbReference>
<evidence type="ECO:0000313" key="12">
    <source>
        <dbReference type="EMBL" id="RLY94731.1"/>
    </source>
</evidence>
<keyword evidence="5 9" id="KW-1133">Transmembrane helix</keyword>
<dbReference type="PROSITE" id="PS01219">
    <property type="entry name" value="AMMONIUM_TRANSP"/>
    <property type="match status" value="1"/>
</dbReference>
<accession>A0A3L9L838</accession>
<evidence type="ECO:0000256" key="5">
    <source>
        <dbReference type="ARBA" id="ARBA00022989"/>
    </source>
</evidence>
<feature type="transmembrane region" description="Helical" evidence="9">
    <location>
        <begin position="326"/>
        <end position="346"/>
    </location>
</feature>
<comment type="subcellular location">
    <subcellularLocation>
        <location evidence="9">Cell membrane</location>
        <topology evidence="9">Multi-pass membrane protein</topology>
    </subcellularLocation>
    <subcellularLocation>
        <location evidence="1">Membrane</location>
        <topology evidence="1">Multi-pass membrane protein</topology>
    </subcellularLocation>
</comment>
<dbReference type="GO" id="GO:0005886">
    <property type="term" value="C:plasma membrane"/>
    <property type="evidence" value="ECO:0007669"/>
    <property type="project" value="UniProtKB-SubCell"/>
</dbReference>
<feature type="domain" description="Ammonium transporter AmtB-like" evidence="11">
    <location>
        <begin position="20"/>
        <end position="415"/>
    </location>
</feature>
<feature type="transmembrane region" description="Helical" evidence="9">
    <location>
        <begin position="108"/>
        <end position="125"/>
    </location>
</feature>
<dbReference type="NCBIfam" id="TIGR00836">
    <property type="entry name" value="amt"/>
    <property type="match status" value="1"/>
</dbReference>
<evidence type="ECO:0000256" key="2">
    <source>
        <dbReference type="ARBA" id="ARBA00005887"/>
    </source>
</evidence>
<evidence type="ECO:0000256" key="10">
    <source>
        <dbReference type="SAM" id="MobiDB-lite"/>
    </source>
</evidence>
<evidence type="ECO:0000256" key="4">
    <source>
        <dbReference type="ARBA" id="ARBA00022692"/>
    </source>
</evidence>
<proteinExistence type="inferred from homology"/>
<dbReference type="EMBL" id="RDEX01000001">
    <property type="protein sequence ID" value="RLY94731.1"/>
    <property type="molecule type" value="Genomic_DNA"/>
</dbReference>
<keyword evidence="7 9" id="KW-0924">Ammonia transport</keyword>
<feature type="transmembrane region" description="Helical" evidence="9">
    <location>
        <begin position="241"/>
        <end position="260"/>
    </location>
</feature>
<comment type="caution">
    <text evidence="12">The sequence shown here is derived from an EMBL/GenBank/DDBJ whole genome shotgun (WGS) entry which is preliminary data.</text>
</comment>
<keyword evidence="4 9" id="KW-0812">Transmembrane</keyword>
<feature type="region of interest" description="Disordered" evidence="10">
    <location>
        <begin position="428"/>
        <end position="450"/>
    </location>
</feature>
<evidence type="ECO:0000256" key="3">
    <source>
        <dbReference type="ARBA" id="ARBA00022448"/>
    </source>
</evidence>
<name>A0A3L9L838_9MICC</name>
<feature type="transmembrane region" description="Helical" evidence="9">
    <location>
        <begin position="52"/>
        <end position="70"/>
    </location>
</feature>
<dbReference type="AlphaFoldDB" id="A0A3L9L838"/>
<feature type="transmembrane region" description="Helical" evidence="9">
    <location>
        <begin position="209"/>
        <end position="229"/>
    </location>
</feature>
<sequence length="450" mass="46952">MCSPETRDEVIRVELTAGHVWTVVAAGLVFFMTPGLALFYGGMTRAKGVLNMMMMSFAALGVVGVVWVLWGASMLSGDPVLGGFSANPFAHLGLHGLLGTEDLLTSDFSVTFAIITVALISGAIADRTRFGTWVVFTLVWVTLVYFPLAYMVWGDGLFSEDGALGRIFGEPIDFAGGLAVHINAGVAALVLILLIGARRGFGRDSGQRPHNLPLVMLGSAILWFGWFGFNAGAATTVEQAALIWTNTLVAPAAAMLAWLLTERLRDGHATSLGAASGVVAGLVAITPACANVTPVGAIALSAVAGVCSALNVGFKYRIRLDDSLDVCGVHLVSGIVGTVALGFLAIPSEGRAGLFYGGGWSLMGTQLAATLFVVLYTGVLTLVIGLVLKATMGLRITRRDEVIGVDLTQHAESAYSLKDEATGYFAGHAPQRPLPGTAEAPVPVTEGSNQ</sequence>
<comment type="similarity">
    <text evidence="2 9">Belongs to the ammonia transporter channel (TC 1.A.11.2) family.</text>
</comment>
<feature type="transmembrane region" description="Helical" evidence="9">
    <location>
        <begin position="296"/>
        <end position="314"/>
    </location>
</feature>
<dbReference type="GO" id="GO:0008519">
    <property type="term" value="F:ammonium channel activity"/>
    <property type="evidence" value="ECO:0007669"/>
    <property type="project" value="InterPro"/>
</dbReference>
<dbReference type="Proteomes" id="UP000277871">
    <property type="component" value="Unassembled WGS sequence"/>
</dbReference>
<feature type="transmembrane region" description="Helical" evidence="9">
    <location>
        <begin position="132"/>
        <end position="154"/>
    </location>
</feature>
<dbReference type="PANTHER" id="PTHR43029">
    <property type="entry name" value="AMMONIUM TRANSPORTER MEP2"/>
    <property type="match status" value="1"/>
</dbReference>
<keyword evidence="6 9" id="KW-0472">Membrane</keyword>
<feature type="transmembrane region" description="Helical" evidence="9">
    <location>
        <begin position="174"/>
        <end position="197"/>
    </location>
</feature>
<keyword evidence="3 9" id="KW-0813">Transport</keyword>
<dbReference type="SUPFAM" id="SSF111352">
    <property type="entry name" value="Ammonium transporter"/>
    <property type="match status" value="1"/>
</dbReference>
<dbReference type="InterPro" id="IPR024041">
    <property type="entry name" value="NH4_transpt_AmtB-like_dom"/>
</dbReference>
<keyword evidence="13" id="KW-1185">Reference proteome</keyword>
<dbReference type="PANTHER" id="PTHR43029:SF10">
    <property type="entry name" value="AMMONIUM TRANSPORTER MEP2"/>
    <property type="match status" value="1"/>
</dbReference>
<feature type="transmembrane region" description="Helical" evidence="9">
    <location>
        <begin position="20"/>
        <end position="40"/>
    </location>
</feature>
<dbReference type="Gene3D" id="1.10.3430.10">
    <property type="entry name" value="Ammonium transporter AmtB like domains"/>
    <property type="match status" value="1"/>
</dbReference>
<evidence type="ECO:0000256" key="1">
    <source>
        <dbReference type="ARBA" id="ARBA00004141"/>
    </source>
</evidence>
<dbReference type="InterPro" id="IPR001905">
    <property type="entry name" value="Ammonium_transpt"/>
</dbReference>
<feature type="transmembrane region" description="Helical" evidence="9">
    <location>
        <begin position="272"/>
        <end position="290"/>
    </location>
</feature>